<reference evidence="6 7" key="1">
    <citation type="submission" date="2020-08" db="EMBL/GenBank/DDBJ databases">
        <authorList>
            <person name="Mo P."/>
        </authorList>
    </citation>
    <scope>NUCLEOTIDE SEQUENCE [LARGE SCALE GENOMIC DNA]</scope>
    <source>
        <strain evidence="6 7">CGMCC 4.1532</strain>
    </source>
</reference>
<dbReference type="Pfam" id="PF17754">
    <property type="entry name" value="TetR_C_14"/>
    <property type="match status" value="1"/>
</dbReference>
<proteinExistence type="predicted"/>
<evidence type="ECO:0000256" key="3">
    <source>
        <dbReference type="ARBA" id="ARBA00023163"/>
    </source>
</evidence>
<keyword evidence="1" id="KW-0805">Transcription regulation</keyword>
<dbReference type="Gene3D" id="1.10.10.60">
    <property type="entry name" value="Homeodomain-like"/>
    <property type="match status" value="1"/>
</dbReference>
<dbReference type="InterPro" id="IPR001647">
    <property type="entry name" value="HTH_TetR"/>
</dbReference>
<accession>A0A7G7ML10</accession>
<evidence type="ECO:0000313" key="7">
    <source>
        <dbReference type="Proteomes" id="UP000515728"/>
    </source>
</evidence>
<gene>
    <name evidence="6" type="ORF">H6H00_05725</name>
</gene>
<dbReference type="PANTHER" id="PTHR30055:SF238">
    <property type="entry name" value="MYCOFACTOCIN BIOSYNTHESIS TRANSCRIPTIONAL REGULATOR MFTR-RELATED"/>
    <property type="match status" value="1"/>
</dbReference>
<dbReference type="KEGG" id="ppel:H6H00_05725"/>
<dbReference type="InterPro" id="IPR050109">
    <property type="entry name" value="HTH-type_TetR-like_transc_reg"/>
</dbReference>
<keyword evidence="7" id="KW-1185">Reference proteome</keyword>
<dbReference type="PANTHER" id="PTHR30055">
    <property type="entry name" value="HTH-TYPE TRANSCRIPTIONAL REGULATOR RUTR"/>
    <property type="match status" value="1"/>
</dbReference>
<dbReference type="Pfam" id="PF00440">
    <property type="entry name" value="TetR_N"/>
    <property type="match status" value="1"/>
</dbReference>
<evidence type="ECO:0000259" key="5">
    <source>
        <dbReference type="PROSITE" id="PS50977"/>
    </source>
</evidence>
<keyword evidence="2 4" id="KW-0238">DNA-binding</keyword>
<dbReference type="AlphaFoldDB" id="A0A7G7ML10"/>
<dbReference type="InterPro" id="IPR041347">
    <property type="entry name" value="MftR_C"/>
</dbReference>
<dbReference type="EMBL" id="CP060131">
    <property type="protein sequence ID" value="QNG53471.1"/>
    <property type="molecule type" value="Genomic_DNA"/>
</dbReference>
<dbReference type="GO" id="GO:0003700">
    <property type="term" value="F:DNA-binding transcription factor activity"/>
    <property type="evidence" value="ECO:0007669"/>
    <property type="project" value="TreeGrafter"/>
</dbReference>
<organism evidence="6 7">
    <name type="scientific">Pseudonocardia petroleophila</name>
    <dbReference type="NCBI Taxonomy" id="37331"/>
    <lineage>
        <taxon>Bacteria</taxon>
        <taxon>Bacillati</taxon>
        <taxon>Actinomycetota</taxon>
        <taxon>Actinomycetes</taxon>
        <taxon>Pseudonocardiales</taxon>
        <taxon>Pseudonocardiaceae</taxon>
        <taxon>Pseudonocardia</taxon>
    </lineage>
</organism>
<dbReference type="Proteomes" id="UP000515728">
    <property type="component" value="Chromosome"/>
</dbReference>
<keyword evidence="3" id="KW-0804">Transcription</keyword>
<dbReference type="PROSITE" id="PS50977">
    <property type="entry name" value="HTH_TETR_2"/>
    <property type="match status" value="1"/>
</dbReference>
<evidence type="ECO:0000256" key="4">
    <source>
        <dbReference type="PROSITE-ProRule" id="PRU00335"/>
    </source>
</evidence>
<evidence type="ECO:0000256" key="2">
    <source>
        <dbReference type="ARBA" id="ARBA00023125"/>
    </source>
</evidence>
<feature type="DNA-binding region" description="H-T-H motif" evidence="4">
    <location>
        <begin position="34"/>
        <end position="53"/>
    </location>
</feature>
<evidence type="ECO:0000256" key="1">
    <source>
        <dbReference type="ARBA" id="ARBA00023015"/>
    </source>
</evidence>
<name>A0A7G7ML10_9PSEU</name>
<protein>
    <submittedName>
        <fullName evidence="6">TetR family transcriptional regulator</fullName>
    </submittedName>
</protein>
<dbReference type="RefSeq" id="WP_185720298.1">
    <property type="nucleotide sequence ID" value="NZ_BAAAWI010000001.1"/>
</dbReference>
<dbReference type="GO" id="GO:0000976">
    <property type="term" value="F:transcription cis-regulatory region binding"/>
    <property type="evidence" value="ECO:0007669"/>
    <property type="project" value="TreeGrafter"/>
</dbReference>
<dbReference type="SUPFAM" id="SSF46689">
    <property type="entry name" value="Homeodomain-like"/>
    <property type="match status" value="1"/>
</dbReference>
<evidence type="ECO:0000313" key="6">
    <source>
        <dbReference type="EMBL" id="QNG53471.1"/>
    </source>
</evidence>
<dbReference type="Gene3D" id="1.10.357.10">
    <property type="entry name" value="Tetracycline Repressor, domain 2"/>
    <property type="match status" value="1"/>
</dbReference>
<dbReference type="InterPro" id="IPR009057">
    <property type="entry name" value="Homeodomain-like_sf"/>
</dbReference>
<feature type="domain" description="HTH tetR-type" evidence="5">
    <location>
        <begin position="11"/>
        <end position="71"/>
    </location>
</feature>
<sequence length="192" mass="20950">MTSPGRERRKQATRRALRSAVLELGLARGLSEVPVEEIAARAGVSTRTFFNYFATKEDAALLDLFTIGDDALAAFAAAPPDGAWARLRELFVDDVRRVDREGTDVPRWLDLQARHPALQARQFARFAAFERRLCDAITTRLGGPGHRLRAEVMAGACITAVRVGLQHWAGTGRGGVVAHVEAAFDLLDPAFA</sequence>